<dbReference type="Pfam" id="PF01288">
    <property type="entry name" value="HPPK"/>
    <property type="match status" value="1"/>
</dbReference>
<evidence type="ECO:0000313" key="15">
    <source>
        <dbReference type="Proteomes" id="UP001168613"/>
    </source>
</evidence>
<dbReference type="RefSeq" id="WP_266123890.1">
    <property type="nucleotide sequence ID" value="NZ_JAJHNU010000005.1"/>
</dbReference>
<keyword evidence="15" id="KW-1185">Reference proteome</keyword>
<evidence type="ECO:0000259" key="13">
    <source>
        <dbReference type="PROSITE" id="PS00794"/>
    </source>
</evidence>
<dbReference type="PANTHER" id="PTHR43071">
    <property type="entry name" value="2-AMINO-4-HYDROXY-6-HYDROXYMETHYLDIHYDROPTERIDINE PYROPHOSPHOKINASE"/>
    <property type="match status" value="1"/>
</dbReference>
<organism evidence="14 15">
    <name type="scientific">Alcaligenes endophyticus</name>
    <dbReference type="NCBI Taxonomy" id="1929088"/>
    <lineage>
        <taxon>Bacteria</taxon>
        <taxon>Pseudomonadati</taxon>
        <taxon>Pseudomonadota</taxon>
        <taxon>Betaproteobacteria</taxon>
        <taxon>Burkholderiales</taxon>
        <taxon>Alcaligenaceae</taxon>
        <taxon>Alcaligenes</taxon>
    </lineage>
</organism>
<evidence type="ECO:0000256" key="12">
    <source>
        <dbReference type="ARBA" id="ARBA00033413"/>
    </source>
</evidence>
<proteinExistence type="inferred from homology"/>
<evidence type="ECO:0000256" key="2">
    <source>
        <dbReference type="ARBA" id="ARBA00005810"/>
    </source>
</evidence>
<dbReference type="EMBL" id="JAJHNU010000005">
    <property type="protein sequence ID" value="MDN4122581.1"/>
    <property type="molecule type" value="Genomic_DNA"/>
</dbReference>
<evidence type="ECO:0000256" key="6">
    <source>
        <dbReference type="ARBA" id="ARBA00022741"/>
    </source>
</evidence>
<name>A0ABT8EMQ2_9BURK</name>
<protein>
    <recommendedName>
        <fullName evidence="4">2-amino-4-hydroxy-6-hydroxymethyldihydropteridine pyrophosphokinase</fullName>
        <ecNumber evidence="3">2.7.6.3</ecNumber>
    </recommendedName>
    <alternativeName>
        <fullName evidence="11">6-hydroxymethyl-7,8-dihydropterin pyrophosphokinase</fullName>
    </alternativeName>
    <alternativeName>
        <fullName evidence="12">7,8-dihydro-6-hydroxymethylpterin-pyrophosphokinase</fullName>
    </alternativeName>
</protein>
<dbReference type="InterPro" id="IPR035907">
    <property type="entry name" value="Hppk_sf"/>
</dbReference>
<evidence type="ECO:0000256" key="9">
    <source>
        <dbReference type="ARBA" id="ARBA00022909"/>
    </source>
</evidence>
<dbReference type="EC" id="2.7.6.3" evidence="3"/>
<evidence type="ECO:0000256" key="4">
    <source>
        <dbReference type="ARBA" id="ARBA00016218"/>
    </source>
</evidence>
<keyword evidence="8" id="KW-0067">ATP-binding</keyword>
<keyword evidence="6" id="KW-0547">Nucleotide-binding</keyword>
<evidence type="ECO:0000256" key="8">
    <source>
        <dbReference type="ARBA" id="ARBA00022840"/>
    </source>
</evidence>
<dbReference type="CDD" id="cd00483">
    <property type="entry name" value="HPPK"/>
    <property type="match status" value="1"/>
</dbReference>
<evidence type="ECO:0000256" key="10">
    <source>
        <dbReference type="ARBA" id="ARBA00029409"/>
    </source>
</evidence>
<keyword evidence="9" id="KW-0289">Folate biosynthesis</keyword>
<gene>
    <name evidence="14" type="primary">folK</name>
    <name evidence="14" type="ORF">LMS43_14905</name>
</gene>
<evidence type="ECO:0000256" key="3">
    <source>
        <dbReference type="ARBA" id="ARBA00013253"/>
    </source>
</evidence>
<reference evidence="14" key="1">
    <citation type="submission" date="2021-11" db="EMBL/GenBank/DDBJ databases">
        <title>Draft genome sequence of Alcaligenes endophyticus type strain CCUG 75668T.</title>
        <authorList>
            <person name="Salva-Serra F."/>
            <person name="Duran R.E."/>
            <person name="Seeger M."/>
            <person name="Moore E.R.B."/>
            <person name="Jaen-Luchoro D."/>
        </authorList>
    </citation>
    <scope>NUCLEOTIDE SEQUENCE</scope>
    <source>
        <strain evidence="14">CCUG 75668</strain>
    </source>
</reference>
<feature type="domain" description="7,8-dihydro-6-hydroxymethylpterin-pyrophosphokinase" evidence="13">
    <location>
        <begin position="89"/>
        <end position="100"/>
    </location>
</feature>
<sequence length="167" mass="18502">MSQTLAYVALGANLGDPIETLLLAIDDLRALATKQQLELSDFYRTAPLDAGGPDYINAVVRFTTELPALVLLHALQKIENQHGRIRSEKNAPRTLDLDLLLYGHEQHATEELHVPHPRMHERAFVLYPLADLAPDMVLAQGPLSTLLEHVAGQEIEALGWADDEDDL</sequence>
<comment type="function">
    <text evidence="10">Catalyzes the transfer of pyrophosphate from adenosine triphosphate (ATP) to 6-hydroxymethyl-7,8-dihydropterin, an enzymatic step in folate biosynthesis pathway.</text>
</comment>
<evidence type="ECO:0000256" key="7">
    <source>
        <dbReference type="ARBA" id="ARBA00022777"/>
    </source>
</evidence>
<comment type="similarity">
    <text evidence="2">Belongs to the HPPK family.</text>
</comment>
<dbReference type="PROSITE" id="PS00794">
    <property type="entry name" value="HPPK"/>
    <property type="match status" value="1"/>
</dbReference>
<evidence type="ECO:0000313" key="14">
    <source>
        <dbReference type="EMBL" id="MDN4122581.1"/>
    </source>
</evidence>
<keyword evidence="7" id="KW-0418">Kinase</keyword>
<dbReference type="Gene3D" id="3.30.70.560">
    <property type="entry name" value="7,8-Dihydro-6-hydroxymethylpterin-pyrophosphokinase HPPK"/>
    <property type="match status" value="1"/>
</dbReference>
<dbReference type="PANTHER" id="PTHR43071:SF1">
    <property type="entry name" value="2-AMINO-4-HYDROXY-6-HYDROXYMETHYLDIHYDROPTERIDINE PYROPHOSPHOKINASE"/>
    <property type="match status" value="1"/>
</dbReference>
<dbReference type="SUPFAM" id="SSF55083">
    <property type="entry name" value="6-hydroxymethyl-7,8-dihydropterin pyrophosphokinase, HPPK"/>
    <property type="match status" value="1"/>
</dbReference>
<accession>A0ABT8EMQ2</accession>
<dbReference type="Proteomes" id="UP001168613">
    <property type="component" value="Unassembled WGS sequence"/>
</dbReference>
<evidence type="ECO:0000256" key="11">
    <source>
        <dbReference type="ARBA" id="ARBA00029766"/>
    </source>
</evidence>
<evidence type="ECO:0000256" key="5">
    <source>
        <dbReference type="ARBA" id="ARBA00022679"/>
    </source>
</evidence>
<keyword evidence="5 14" id="KW-0808">Transferase</keyword>
<dbReference type="NCBIfam" id="TIGR01498">
    <property type="entry name" value="folK"/>
    <property type="match status" value="1"/>
</dbReference>
<evidence type="ECO:0000256" key="1">
    <source>
        <dbReference type="ARBA" id="ARBA00005051"/>
    </source>
</evidence>
<dbReference type="InterPro" id="IPR000550">
    <property type="entry name" value="Hppk"/>
</dbReference>
<comment type="pathway">
    <text evidence="1">Cofactor biosynthesis; tetrahydrofolate biosynthesis; 2-amino-4-hydroxy-6-hydroxymethyl-7,8-dihydropteridine diphosphate from 7,8-dihydroneopterin triphosphate: step 4/4.</text>
</comment>
<dbReference type="GO" id="GO:0003848">
    <property type="term" value="F:2-amino-4-hydroxy-6-hydroxymethyldihydropteridine diphosphokinase activity"/>
    <property type="evidence" value="ECO:0007669"/>
    <property type="project" value="UniProtKB-EC"/>
</dbReference>
<comment type="caution">
    <text evidence="14">The sequence shown here is derived from an EMBL/GenBank/DDBJ whole genome shotgun (WGS) entry which is preliminary data.</text>
</comment>